<dbReference type="EMBL" id="FWZX01000001">
    <property type="protein sequence ID" value="SME87793.1"/>
    <property type="molecule type" value="Genomic_DNA"/>
</dbReference>
<dbReference type="STRING" id="560819.SAMN05428998_10114"/>
<name>A0A1Y6B352_9PROT</name>
<evidence type="ECO:0000256" key="4">
    <source>
        <dbReference type="PROSITE-ProRule" id="PRU01331"/>
    </source>
</evidence>
<dbReference type="InterPro" id="IPR036651">
    <property type="entry name" value="Gln_synt_N_sf"/>
</dbReference>
<gene>
    <name evidence="7" type="ORF">SAMN05428998_10114</name>
</gene>
<dbReference type="InterPro" id="IPR014746">
    <property type="entry name" value="Gln_synth/guanido_kin_cat_dom"/>
</dbReference>
<dbReference type="PROSITE" id="PS51987">
    <property type="entry name" value="GS_CATALYTIC"/>
    <property type="match status" value="1"/>
</dbReference>
<dbReference type="AlphaFoldDB" id="A0A1Y6B352"/>
<evidence type="ECO:0000313" key="8">
    <source>
        <dbReference type="Proteomes" id="UP000192917"/>
    </source>
</evidence>
<dbReference type="SMART" id="SM01230">
    <property type="entry name" value="Gln-synt_C"/>
    <property type="match status" value="1"/>
</dbReference>
<evidence type="ECO:0000259" key="6">
    <source>
        <dbReference type="PROSITE" id="PS51987"/>
    </source>
</evidence>
<dbReference type="GO" id="GO:0006542">
    <property type="term" value="P:glutamine biosynthetic process"/>
    <property type="evidence" value="ECO:0007669"/>
    <property type="project" value="InterPro"/>
</dbReference>
<dbReference type="SUPFAM" id="SSF54368">
    <property type="entry name" value="Glutamine synthetase, N-terminal domain"/>
    <property type="match status" value="1"/>
</dbReference>
<dbReference type="GO" id="GO:0006598">
    <property type="term" value="P:polyamine catabolic process"/>
    <property type="evidence" value="ECO:0007669"/>
    <property type="project" value="TreeGrafter"/>
</dbReference>
<evidence type="ECO:0000256" key="3">
    <source>
        <dbReference type="ARBA" id="ARBA00022842"/>
    </source>
</evidence>
<reference evidence="7 8" key="1">
    <citation type="submission" date="2017-04" db="EMBL/GenBank/DDBJ databases">
        <authorList>
            <person name="Afonso C.L."/>
            <person name="Miller P.J."/>
            <person name="Scott M.A."/>
            <person name="Spackman E."/>
            <person name="Goraichik I."/>
            <person name="Dimitrov K.M."/>
            <person name="Suarez D.L."/>
            <person name="Swayne D.E."/>
        </authorList>
    </citation>
    <scope>NUCLEOTIDE SEQUENCE [LARGE SCALE GENOMIC DNA]</scope>
    <source>
        <strain evidence="7 8">USBA 355</strain>
    </source>
</reference>
<accession>A0A1Y6B352</accession>
<sequence>MPDSEPAPAADLLREAEAFVAKHPEIEAFETLFADLSGVVRGKRYPIEDLKKVAKGGLTFPASVFLLDTQGMSHDPGGKGFSDGDPDVFARMIPETLDPVPWSSMPLAQCLLQFDRGPGRPLELDPRYILKRCVDRLHDLGLRPVVAFELEFYLVDKERTAERGPQPPINPLTRQREAATQVYGMDVIDAYGTILQEIVEACMIQGVPTGAITAEYAPGQFEINLRHVDDPVGAADDCILFKRAVRGVARKHDLQATFMAKPYPERAGSGLHLHVSLLDRDGRNVFDGTLDGGEDLASPTLRHAIGGVLATLPDAMAILAPNVNSFRRFEPNIFVPINRSWGFENRSVALRVPIGDGPSRRIEHRVAGADANPYLALASFLAGIHHGIVNEIDPGPPTEGNAGTAFDPALPMRPRRAIETLAQSKVMDDYLGAGYPTLYAACKEAEYDEFDWLISPQEYEWYL</sequence>
<evidence type="ECO:0000256" key="5">
    <source>
        <dbReference type="RuleBase" id="RU000384"/>
    </source>
</evidence>
<keyword evidence="2 7" id="KW-0436">Ligase</keyword>
<evidence type="ECO:0000256" key="1">
    <source>
        <dbReference type="ARBA" id="ARBA00001946"/>
    </source>
</evidence>
<dbReference type="PROSITE" id="PS00181">
    <property type="entry name" value="GLNA_ATP"/>
    <property type="match status" value="1"/>
</dbReference>
<comment type="similarity">
    <text evidence="4 5">Belongs to the glutamine synthetase family.</text>
</comment>
<dbReference type="PANTHER" id="PTHR43785">
    <property type="entry name" value="GAMMA-GLUTAMYLPUTRESCINE SYNTHETASE"/>
    <property type="match status" value="1"/>
</dbReference>
<dbReference type="Gene3D" id="3.10.20.70">
    <property type="entry name" value="Glutamine synthetase, N-terminal domain"/>
    <property type="match status" value="1"/>
</dbReference>
<dbReference type="InterPro" id="IPR008146">
    <property type="entry name" value="Gln_synth_cat_dom"/>
</dbReference>
<dbReference type="Pfam" id="PF00120">
    <property type="entry name" value="Gln-synt_C"/>
    <property type="match status" value="1"/>
</dbReference>
<dbReference type="RefSeq" id="WP_085120392.1">
    <property type="nucleotide sequence ID" value="NZ_FWZX01000001.1"/>
</dbReference>
<dbReference type="InterPro" id="IPR027303">
    <property type="entry name" value="Gln_synth_gly_rich_site"/>
</dbReference>
<proteinExistence type="inferred from homology"/>
<dbReference type="Gene3D" id="3.30.590.10">
    <property type="entry name" value="Glutamine synthetase/guanido kinase, catalytic domain"/>
    <property type="match status" value="1"/>
</dbReference>
<organism evidence="7 8">
    <name type="scientific">Tistlia consotensis USBA 355</name>
    <dbReference type="NCBI Taxonomy" id="560819"/>
    <lineage>
        <taxon>Bacteria</taxon>
        <taxon>Pseudomonadati</taxon>
        <taxon>Pseudomonadota</taxon>
        <taxon>Alphaproteobacteria</taxon>
        <taxon>Rhodospirillales</taxon>
        <taxon>Rhodovibrionaceae</taxon>
        <taxon>Tistlia</taxon>
    </lineage>
</organism>
<dbReference type="Proteomes" id="UP000192917">
    <property type="component" value="Unassembled WGS sequence"/>
</dbReference>
<dbReference type="SUPFAM" id="SSF55931">
    <property type="entry name" value="Glutamine synthetase/guanido kinase"/>
    <property type="match status" value="1"/>
</dbReference>
<evidence type="ECO:0000256" key="2">
    <source>
        <dbReference type="ARBA" id="ARBA00022598"/>
    </source>
</evidence>
<dbReference type="GO" id="GO:0004356">
    <property type="term" value="F:glutamine synthetase activity"/>
    <property type="evidence" value="ECO:0007669"/>
    <property type="project" value="InterPro"/>
</dbReference>
<feature type="domain" description="GS catalytic" evidence="6">
    <location>
        <begin position="126"/>
        <end position="463"/>
    </location>
</feature>
<keyword evidence="8" id="KW-1185">Reference proteome</keyword>
<comment type="cofactor">
    <cofactor evidence="1">
        <name>Mg(2+)</name>
        <dbReference type="ChEBI" id="CHEBI:18420"/>
    </cofactor>
</comment>
<evidence type="ECO:0000313" key="7">
    <source>
        <dbReference type="EMBL" id="SME87793.1"/>
    </source>
</evidence>
<dbReference type="PANTHER" id="PTHR43785:SF12">
    <property type="entry name" value="TYPE-1 GLUTAMINE SYNTHETASE 2"/>
    <property type="match status" value="1"/>
</dbReference>
<keyword evidence="3" id="KW-0460">Magnesium</keyword>
<protein>
    <submittedName>
        <fullName evidence="7">Glutamate--putrescine ligase</fullName>
    </submittedName>
</protein>